<organism evidence="1">
    <name type="scientific">Anguilla anguilla</name>
    <name type="common">European freshwater eel</name>
    <name type="synonym">Muraena anguilla</name>
    <dbReference type="NCBI Taxonomy" id="7936"/>
    <lineage>
        <taxon>Eukaryota</taxon>
        <taxon>Metazoa</taxon>
        <taxon>Chordata</taxon>
        <taxon>Craniata</taxon>
        <taxon>Vertebrata</taxon>
        <taxon>Euteleostomi</taxon>
        <taxon>Actinopterygii</taxon>
        <taxon>Neopterygii</taxon>
        <taxon>Teleostei</taxon>
        <taxon>Anguilliformes</taxon>
        <taxon>Anguillidae</taxon>
        <taxon>Anguilla</taxon>
    </lineage>
</organism>
<evidence type="ECO:0000313" key="1">
    <source>
        <dbReference type="EMBL" id="JAH58086.1"/>
    </source>
</evidence>
<proteinExistence type="predicted"/>
<dbReference type="AlphaFoldDB" id="A0A0E9TX09"/>
<protein>
    <submittedName>
        <fullName evidence="1">Uncharacterized protein</fullName>
    </submittedName>
</protein>
<accession>A0A0E9TX09</accession>
<dbReference type="EMBL" id="GBXM01050491">
    <property type="protein sequence ID" value="JAH58086.1"/>
    <property type="molecule type" value="Transcribed_RNA"/>
</dbReference>
<sequence length="40" mass="4060">MGVTYICGLKVGGCRLCSVCVVSKAICSSFLFSLSAVDAA</sequence>
<reference evidence="1" key="2">
    <citation type="journal article" date="2015" name="Fish Shellfish Immunol.">
        <title>Early steps in the European eel (Anguilla anguilla)-Vibrio vulnificus interaction in the gills: Role of the RtxA13 toxin.</title>
        <authorList>
            <person name="Callol A."/>
            <person name="Pajuelo D."/>
            <person name="Ebbesson L."/>
            <person name="Teles M."/>
            <person name="MacKenzie S."/>
            <person name="Amaro C."/>
        </authorList>
    </citation>
    <scope>NUCLEOTIDE SEQUENCE</scope>
</reference>
<name>A0A0E9TX09_ANGAN</name>
<reference evidence="1" key="1">
    <citation type="submission" date="2014-11" db="EMBL/GenBank/DDBJ databases">
        <authorList>
            <person name="Amaro Gonzalez C."/>
        </authorList>
    </citation>
    <scope>NUCLEOTIDE SEQUENCE</scope>
</reference>